<dbReference type="Gene3D" id="2.170.16.10">
    <property type="entry name" value="Hedgehog/Intein (Hint) domain"/>
    <property type="match status" value="1"/>
</dbReference>
<evidence type="ECO:0000313" key="3">
    <source>
        <dbReference type="Proteomes" id="UP000030960"/>
    </source>
</evidence>
<dbReference type="InterPro" id="IPR036844">
    <property type="entry name" value="Hint_dom_sf"/>
</dbReference>
<sequence length="306" mass="32576">MPFSITKGIEYDVFDGGPGNFNFQPSPGTATDLGALGPFGGEGVDDSQFTVGEDISGSGTIYIGDIEIEGNLYPVMTAAGDYPIADGSNVFILVPDYLPEPSAFPASFDFNPDVVEETYSYCFAAGTRIATEAGETEVQDLAPGDLVRTADGRLEPVRWVGRQTIDRHFNAGFALVRIAAGALGEGLPKRDLVLTGDHAMVLDGSLVNASALVNGETITFVPVAQMEARTTVYHVETARHEVLLAEGAGSESFCDYAGRHKLDNHAEYLAACGAEHIIPEMDMPRISSARMLPAALRARLDLRDAA</sequence>
<dbReference type="InterPro" id="IPR028992">
    <property type="entry name" value="Hedgehog/Intein_dom"/>
</dbReference>
<dbReference type="SUPFAM" id="SSF51294">
    <property type="entry name" value="Hedgehog/intein (Hint) domain"/>
    <property type="match status" value="1"/>
</dbReference>
<dbReference type="EMBL" id="JSUQ01000007">
    <property type="protein sequence ID" value="KHQ53477.1"/>
    <property type="molecule type" value="Genomic_DNA"/>
</dbReference>
<dbReference type="AlphaFoldDB" id="A0A0B3RZI1"/>
<comment type="caution">
    <text evidence="2">The sequence shown here is derived from an EMBL/GenBank/DDBJ whole genome shotgun (WGS) entry which is preliminary data.</text>
</comment>
<keyword evidence="3" id="KW-1185">Reference proteome</keyword>
<dbReference type="STRING" id="561184.SAMN05216376_106212"/>
<name>A0A0B3RZI1_9RHOB</name>
<evidence type="ECO:0000313" key="2">
    <source>
        <dbReference type="EMBL" id="KHQ53477.1"/>
    </source>
</evidence>
<reference evidence="2 3" key="1">
    <citation type="submission" date="2014-10" db="EMBL/GenBank/DDBJ databases">
        <title>Genome sequence of Ponticoccus sp. strain UMTAT08 isolated from clonal culture of toxic dinoflagellate Alexandrium tamiyavanichii.</title>
        <authorList>
            <person name="Gan H.Y."/>
            <person name="Muhd D.-D."/>
            <person name="Mohd Noor M.E."/>
            <person name="Yeong Y.S."/>
            <person name="Usup G."/>
        </authorList>
    </citation>
    <scope>NUCLEOTIDE SEQUENCE [LARGE SCALE GENOMIC DNA]</scope>
    <source>
        <strain evidence="2 3">UMTAT08</strain>
    </source>
</reference>
<gene>
    <name evidence="2" type="ORF">OA50_02007</name>
</gene>
<dbReference type="RefSeq" id="WP_052244424.1">
    <property type="nucleotide sequence ID" value="NZ_JSUQ01000007.1"/>
</dbReference>
<accession>A0A0B3RZI1</accession>
<organism evidence="2 3">
    <name type="scientific">Mameliella alba</name>
    <dbReference type="NCBI Taxonomy" id="561184"/>
    <lineage>
        <taxon>Bacteria</taxon>
        <taxon>Pseudomonadati</taxon>
        <taxon>Pseudomonadota</taxon>
        <taxon>Alphaproteobacteria</taxon>
        <taxon>Rhodobacterales</taxon>
        <taxon>Roseobacteraceae</taxon>
        <taxon>Mameliella</taxon>
    </lineage>
</organism>
<dbReference type="Pfam" id="PF13403">
    <property type="entry name" value="Hint_2"/>
    <property type="match status" value="1"/>
</dbReference>
<protein>
    <submittedName>
        <fullName evidence="2">Type I secretion target repeat protein</fullName>
    </submittedName>
</protein>
<evidence type="ECO:0000259" key="1">
    <source>
        <dbReference type="Pfam" id="PF13403"/>
    </source>
</evidence>
<dbReference type="Proteomes" id="UP000030960">
    <property type="component" value="Unassembled WGS sequence"/>
</dbReference>
<feature type="domain" description="Hedgehog/Intein (Hint)" evidence="1">
    <location>
        <begin position="122"/>
        <end position="255"/>
    </location>
</feature>
<proteinExistence type="predicted"/>